<feature type="transmembrane region" description="Helical" evidence="24">
    <location>
        <begin position="12"/>
        <end position="31"/>
    </location>
</feature>
<evidence type="ECO:0000256" key="9">
    <source>
        <dbReference type="ARBA" id="ARBA00022989"/>
    </source>
</evidence>
<dbReference type="GO" id="GO:0006629">
    <property type="term" value="P:lipid metabolic process"/>
    <property type="evidence" value="ECO:0007669"/>
    <property type="project" value="UniProtKB-KW"/>
</dbReference>
<sequence length="358" mass="42094">MSSTTPNKILQPLLVTVVILGCFMTIFFTYFKPSNYYWLNGQSTVSPHQVKSSISTTKNESVITVLVWLWPFGARFALDVCSSKYNTEGCFITADRNLYKKSDAVVFHHRDIHGDLSNLPSQQRPSFQKWIWLNLESPTHSPLLPGLNTLFNLTLNYRQDSDIKATYGLIVPAETEEDFVPPKKDKLVCWIVSNWSPNHARIKYYNELKNHIQIQLYGRAFRRYLSNEDYAPIVSSCKFYLSFENSIHVDYITEKFYKPLSLGTVPVALGTTRQNYENFIQGDAFIHVDDFSSPKELAEYLLFMDKTQDMYLRFFKWRRHFKSYPYDSWAERMCHVCVYLKLHKEYKSINNLNKWYWG</sequence>
<comment type="catalytic activity">
    <reaction evidence="23">
        <text>an alpha-L-Fuc-(1-&gt;2)-beta-D-Gal-(1-&gt;4)-beta-D-GlcNAc derivative + GDP-beta-L-fucose = an alpha-L-Fuc-(1-&gt;2)-beta-D-Gal-(1-&gt;4)-[alpha-L-Fuc-(1-&gt;3)]-beta-D-GlcNAc derivative + GDP + H(+)</text>
        <dbReference type="Rhea" id="RHEA:77191"/>
        <dbReference type="ChEBI" id="CHEBI:15378"/>
        <dbReference type="ChEBI" id="CHEBI:57273"/>
        <dbReference type="ChEBI" id="CHEBI:58189"/>
        <dbReference type="ChEBI" id="CHEBI:133510"/>
        <dbReference type="ChEBI" id="CHEBI:195560"/>
    </reaction>
    <physiologicalReaction direction="left-to-right" evidence="23">
        <dbReference type="Rhea" id="RHEA:77192"/>
    </physiologicalReaction>
</comment>
<evidence type="ECO:0000256" key="13">
    <source>
        <dbReference type="ARBA" id="ARBA00023157"/>
    </source>
</evidence>
<keyword evidence="13" id="KW-1015">Disulfide bond</keyword>
<evidence type="ECO:0000256" key="6">
    <source>
        <dbReference type="ARBA" id="ARBA00022679"/>
    </source>
</evidence>
<dbReference type="Pfam" id="PF00852">
    <property type="entry name" value="Glyco_transf_10"/>
    <property type="match status" value="1"/>
</dbReference>
<evidence type="ECO:0000256" key="17">
    <source>
        <dbReference type="ARBA" id="ARBA00036234"/>
    </source>
</evidence>
<dbReference type="Pfam" id="PF17039">
    <property type="entry name" value="Glyco_tran_10_N"/>
    <property type="match status" value="1"/>
</dbReference>
<evidence type="ECO:0000256" key="24">
    <source>
        <dbReference type="RuleBase" id="RU003832"/>
    </source>
</evidence>
<evidence type="ECO:0000313" key="28">
    <source>
        <dbReference type="RefSeq" id="XP_013865169.1"/>
    </source>
</evidence>
<dbReference type="EC" id="2.4.1.-" evidence="24"/>
<dbReference type="AlphaFoldDB" id="A0A2I4BBN1"/>
<evidence type="ECO:0000256" key="15">
    <source>
        <dbReference type="ARBA" id="ARBA00029329"/>
    </source>
</evidence>
<evidence type="ECO:0000256" key="8">
    <source>
        <dbReference type="ARBA" id="ARBA00022968"/>
    </source>
</evidence>
<dbReference type="KEGG" id="alim:106518428"/>
<evidence type="ECO:0000256" key="23">
    <source>
        <dbReference type="ARBA" id="ARBA00043838"/>
    </source>
</evidence>
<comment type="pathway">
    <text evidence="2">Glycolipid biosynthesis.</text>
</comment>
<name>A0A2I4BBN1_AUSLI</name>
<evidence type="ECO:0000259" key="26">
    <source>
        <dbReference type="Pfam" id="PF17039"/>
    </source>
</evidence>
<dbReference type="InterPro" id="IPR001503">
    <property type="entry name" value="Glyco_trans_10"/>
</dbReference>
<evidence type="ECO:0000256" key="14">
    <source>
        <dbReference type="ARBA" id="ARBA00023180"/>
    </source>
</evidence>
<evidence type="ECO:0000256" key="18">
    <source>
        <dbReference type="ARBA" id="ARBA00036295"/>
    </source>
</evidence>
<evidence type="ECO:0000256" key="22">
    <source>
        <dbReference type="ARBA" id="ARBA00043828"/>
    </source>
</evidence>
<feature type="domain" description="Fucosyltransferase C-terminal" evidence="25">
    <location>
        <begin position="182"/>
        <end position="355"/>
    </location>
</feature>
<comment type="subunit">
    <text evidence="4">Homodimer.</text>
</comment>
<organism evidence="27 28">
    <name type="scientific">Austrofundulus limnaeus</name>
    <name type="common">Annual killifish</name>
    <dbReference type="NCBI Taxonomy" id="52670"/>
    <lineage>
        <taxon>Eukaryota</taxon>
        <taxon>Metazoa</taxon>
        <taxon>Chordata</taxon>
        <taxon>Craniata</taxon>
        <taxon>Vertebrata</taxon>
        <taxon>Euteleostomi</taxon>
        <taxon>Actinopterygii</taxon>
        <taxon>Neopterygii</taxon>
        <taxon>Teleostei</taxon>
        <taxon>Neoteleostei</taxon>
        <taxon>Acanthomorphata</taxon>
        <taxon>Ovalentaria</taxon>
        <taxon>Atherinomorphae</taxon>
        <taxon>Cyprinodontiformes</taxon>
        <taxon>Rivulidae</taxon>
        <taxon>Austrofundulus</taxon>
    </lineage>
</organism>
<dbReference type="GeneID" id="106518428"/>
<evidence type="ECO:0000256" key="19">
    <source>
        <dbReference type="ARBA" id="ARBA00036481"/>
    </source>
</evidence>
<dbReference type="Gene3D" id="3.40.50.11660">
    <property type="entry name" value="Glycosyl transferase family 10, C-terminal domain"/>
    <property type="match status" value="1"/>
</dbReference>
<comment type="catalytic activity">
    <reaction evidence="18">
        <text>alpha-N-glycoloylneuraminosyl-(2-&gt;3)-beta-D-galactosyl-(1-&gt;4)-N-acetyl-beta-D-glucosaminyl-(1-&gt;3)-beta-D-galactosyl-(1-&gt;4)-N-acetyl-beta-D-glucosaminyl-(1-&gt;3)-beta-D-galactosyl-(1-&gt;4)-beta-D-glucosyl-(1&lt;-&gt;1')-ceramide + GDP-beta-L-fucose = alpha-N-glycoloylneuraminosyl-(2-&gt;3)-beta-D-galactosyl-(1-&gt;4)-N-acetyl-beta-D-glucosaminyl-(1-&gt;3)-beta-D-galactosyl-(1-&gt;4)-[alpha-L-fucosyl-(1-&gt;3)]-N-acetyl-beta-D-glucosaminyl-(1-&gt;3)-beta-D-galactosyl-(1-&gt;4)-beta-D-glucosyl-(1&lt;-&gt;1')-ceramide + GDP + H(+)</text>
        <dbReference type="Rhea" id="RHEA:48388"/>
        <dbReference type="ChEBI" id="CHEBI:15378"/>
        <dbReference type="ChEBI" id="CHEBI:57273"/>
        <dbReference type="ChEBI" id="CHEBI:58189"/>
        <dbReference type="ChEBI" id="CHEBI:90383"/>
        <dbReference type="ChEBI" id="CHEBI:90384"/>
    </reaction>
    <physiologicalReaction direction="left-to-right" evidence="18">
        <dbReference type="Rhea" id="RHEA:48389"/>
    </physiologicalReaction>
</comment>
<dbReference type="GO" id="GO:0032580">
    <property type="term" value="C:Golgi cisterna membrane"/>
    <property type="evidence" value="ECO:0007669"/>
    <property type="project" value="UniProtKB-SubCell"/>
</dbReference>
<evidence type="ECO:0000256" key="12">
    <source>
        <dbReference type="ARBA" id="ARBA00023136"/>
    </source>
</evidence>
<evidence type="ECO:0000256" key="3">
    <source>
        <dbReference type="ARBA" id="ARBA00008919"/>
    </source>
</evidence>
<keyword evidence="10 24" id="KW-0333">Golgi apparatus</keyword>
<comment type="similarity">
    <text evidence="3 24">Belongs to the glycosyltransferase 10 family.</text>
</comment>
<dbReference type="InterPro" id="IPR031481">
    <property type="entry name" value="Glyco_tran_10_N"/>
</dbReference>
<evidence type="ECO:0000313" key="27">
    <source>
        <dbReference type="Proteomes" id="UP000192220"/>
    </source>
</evidence>
<evidence type="ECO:0000256" key="1">
    <source>
        <dbReference type="ARBA" id="ARBA00004922"/>
    </source>
</evidence>
<evidence type="ECO:0000256" key="5">
    <source>
        <dbReference type="ARBA" id="ARBA00022676"/>
    </source>
</evidence>
<comment type="catalytic activity">
    <reaction evidence="15">
        <text>a beta-D-galactosyl-(1-&gt;4)-N-acetyl-beta-D-glucosaminyl derivative + GDP-beta-L-fucose = a beta-D-galactosyl-(1-&gt;4)-[alpha-L-fucosyl-(1-&gt;3)]-N-acetyl-beta-D-glucosaminyl derivative + GDP + H(+)</text>
        <dbReference type="Rhea" id="RHEA:14257"/>
        <dbReference type="ChEBI" id="CHEBI:15378"/>
        <dbReference type="ChEBI" id="CHEBI:57273"/>
        <dbReference type="ChEBI" id="CHEBI:58189"/>
        <dbReference type="ChEBI" id="CHEBI:133507"/>
        <dbReference type="ChEBI" id="CHEBI:137941"/>
        <dbReference type="EC" id="2.4.1.152"/>
    </reaction>
    <physiologicalReaction direction="left-to-right" evidence="15">
        <dbReference type="Rhea" id="RHEA:14258"/>
    </physiologicalReaction>
</comment>
<dbReference type="InterPro" id="IPR055270">
    <property type="entry name" value="Glyco_tran_10_C"/>
</dbReference>
<protein>
    <recommendedName>
        <fullName evidence="24">Fucosyltransferase</fullName>
        <ecNumber evidence="24">2.4.1.-</ecNumber>
    </recommendedName>
</protein>
<keyword evidence="11" id="KW-0443">Lipid metabolism</keyword>
<dbReference type="FunFam" id="3.40.50.11660:FF:000001">
    <property type="entry name" value="alpha-(1,3)-fucosyltransferase 9"/>
    <property type="match status" value="1"/>
</dbReference>
<comment type="catalytic activity">
    <reaction evidence="22">
        <text>beta-D-Gal-(1-&gt;4)-beta-D-GlcNAc-(1-&gt;3)-beta-D-Gal-(1-&gt;4)-D-Glc + GDP-beta-L-fucose = beta-D-Gal-(1-&gt;4)-[alpha-L-Fuc-(1-&gt;3)]-beta-D-GlcNAc-(1-&gt;3)-beta-D-Gal-(1-&gt;4)-D-Glc + GDP + H(+)</text>
        <dbReference type="Rhea" id="RHEA:77187"/>
        <dbReference type="ChEBI" id="CHEBI:15378"/>
        <dbReference type="ChEBI" id="CHEBI:57273"/>
        <dbReference type="ChEBI" id="CHEBI:58189"/>
        <dbReference type="ChEBI" id="CHEBI:60239"/>
        <dbReference type="ChEBI" id="CHEBI:61352"/>
    </reaction>
    <physiologicalReaction direction="left-to-right" evidence="22">
        <dbReference type="Rhea" id="RHEA:77188"/>
    </physiologicalReaction>
</comment>
<evidence type="ECO:0000256" key="21">
    <source>
        <dbReference type="ARBA" id="ARBA00037848"/>
    </source>
</evidence>
<dbReference type="RefSeq" id="XP_013865169.1">
    <property type="nucleotide sequence ID" value="XM_014009715.1"/>
</dbReference>
<dbReference type="SUPFAM" id="SSF53756">
    <property type="entry name" value="UDP-Glycosyltransferase/glycogen phosphorylase"/>
    <property type="match status" value="1"/>
</dbReference>
<dbReference type="Proteomes" id="UP000192220">
    <property type="component" value="Unplaced"/>
</dbReference>
<feature type="domain" description="Fucosyltransferase N-terminal" evidence="26">
    <location>
        <begin position="63"/>
        <end position="168"/>
    </location>
</feature>
<keyword evidence="14" id="KW-0325">Glycoprotein</keyword>
<dbReference type="InterPro" id="IPR038577">
    <property type="entry name" value="GT10-like_C_sf"/>
</dbReference>
<proteinExistence type="inferred from homology"/>
<evidence type="ECO:0000256" key="4">
    <source>
        <dbReference type="ARBA" id="ARBA00011738"/>
    </source>
</evidence>
<comment type="subcellular location">
    <subcellularLocation>
        <location evidence="24">Golgi apparatus</location>
        <location evidence="24">Golgi stack membrane</location>
        <topology evidence="24">Single-pass type II membrane protein</topology>
    </subcellularLocation>
    <subcellularLocation>
        <location evidence="21">Golgi apparatus</location>
        <location evidence="21">trans-Golgi network membrane</location>
        <topology evidence="21">Single-pass type II membrane protein</topology>
    </subcellularLocation>
</comment>
<evidence type="ECO:0000259" key="25">
    <source>
        <dbReference type="Pfam" id="PF00852"/>
    </source>
</evidence>
<dbReference type="GO" id="GO:0017083">
    <property type="term" value="F:4-galactosyl-N-acetylglucosaminide 3-alpha-L-fucosyltransferase activity"/>
    <property type="evidence" value="ECO:0007669"/>
    <property type="project" value="UniProtKB-EC"/>
</dbReference>
<dbReference type="InParanoid" id="A0A2I4BBN1"/>
<dbReference type="PANTHER" id="PTHR11929:SF10">
    <property type="entry name" value="4-GALACTOSYL-N-ACETYLGLUCOSAMINIDE 3-ALPHA-L-FUCOSYLTRANSFERASE 9"/>
    <property type="match status" value="1"/>
</dbReference>
<keyword evidence="6 24" id="KW-0808">Transferase</keyword>
<evidence type="ECO:0000256" key="7">
    <source>
        <dbReference type="ARBA" id="ARBA00022692"/>
    </source>
</evidence>
<keyword evidence="8" id="KW-0735">Signal-anchor</keyword>
<keyword evidence="27" id="KW-1185">Reference proteome</keyword>
<accession>A0A2I4BBN1</accession>
<dbReference type="OrthoDB" id="427096at2759"/>
<keyword evidence="12 24" id="KW-0472">Membrane</keyword>
<evidence type="ECO:0000256" key="10">
    <source>
        <dbReference type="ARBA" id="ARBA00023034"/>
    </source>
</evidence>
<evidence type="ECO:0000256" key="16">
    <source>
        <dbReference type="ARBA" id="ARBA00036053"/>
    </source>
</evidence>
<dbReference type="STRING" id="52670.A0A2I4BBN1"/>
<evidence type="ECO:0000256" key="20">
    <source>
        <dbReference type="ARBA" id="ARBA00036757"/>
    </source>
</evidence>
<evidence type="ECO:0000256" key="11">
    <source>
        <dbReference type="ARBA" id="ARBA00023098"/>
    </source>
</evidence>
<dbReference type="UniPathway" id="UPA00378"/>
<comment type="catalytic activity">
    <reaction evidence="16">
        <text>alpha-D-galactosyl-(1-&gt;3)-beta-D-galactosyl-(1-&gt;4)-N-acetyl-beta-D-glucosaminyl-(1-&gt;3)-beta-D-galactosyl-(1-&gt;4)-beta-D-glucosyl-(1&lt;-&gt;1')-ceramide + GDP-beta-L-fucose = a neolactoside IV(3)-alpha-Gal,III(3)-alpha-Fuc-nLc4Cer + GDP + H(+)</text>
        <dbReference type="Rhea" id="RHEA:48380"/>
        <dbReference type="ChEBI" id="CHEBI:15378"/>
        <dbReference type="ChEBI" id="CHEBI:57273"/>
        <dbReference type="ChEBI" id="CHEBI:58189"/>
        <dbReference type="ChEBI" id="CHEBI:90380"/>
        <dbReference type="ChEBI" id="CHEBI:90381"/>
    </reaction>
    <physiologicalReaction direction="left-to-right" evidence="16">
        <dbReference type="Rhea" id="RHEA:48381"/>
    </physiologicalReaction>
</comment>
<keyword evidence="9 24" id="KW-1133">Transmembrane helix</keyword>
<reference evidence="28" key="1">
    <citation type="submission" date="2025-08" db="UniProtKB">
        <authorList>
            <consortium name="RefSeq"/>
        </authorList>
    </citation>
    <scope>IDENTIFICATION</scope>
    <source>
        <strain evidence="28">Quisiro</strain>
        <tissue evidence="28">Liver</tissue>
    </source>
</reference>
<dbReference type="PANTHER" id="PTHR11929">
    <property type="entry name" value="ALPHA- 1,3 -FUCOSYLTRANSFERASE"/>
    <property type="match status" value="1"/>
</dbReference>
<keyword evidence="7 24" id="KW-0812">Transmembrane</keyword>
<comment type="catalytic activity">
    <reaction evidence="17">
        <text>an alpha-Neu5Ac-(2-&gt;3)-beta-D-Gal-(1-&gt;4)-beta-D-GlcNAc-(1-&gt;3)-beta-D-Gal-(1-&gt;4)-beta-D-GlcNAc derivative + GDP-beta-L-fucose = an alpha-Neu5Ac-(2-&gt;3)-beta-D-Gal-(1-&gt;4)-beta-D-GlcNAc-(1-&gt;3)-beta-D-Gal-(1-&gt;4)-[alpha-L-Fuc-(1-&gt;3)]-beta-D-GlcNAc derivative + GDP + H(+)</text>
        <dbReference type="Rhea" id="RHEA:68044"/>
        <dbReference type="ChEBI" id="CHEBI:15378"/>
        <dbReference type="ChEBI" id="CHEBI:57273"/>
        <dbReference type="ChEBI" id="CHEBI:58189"/>
        <dbReference type="ChEBI" id="CHEBI:145343"/>
        <dbReference type="ChEBI" id="CHEBI:176900"/>
    </reaction>
    <physiologicalReaction direction="left-to-right" evidence="17">
        <dbReference type="Rhea" id="RHEA:68045"/>
    </physiologicalReaction>
</comment>
<comment type="catalytic activity">
    <reaction evidence="20">
        <text>a neolactoside nLc4Cer + GDP-beta-L-fucose = a neolactoside III(3)-alpha-Fuc-nLc4Cer + GDP + H(+)</text>
        <dbReference type="Rhea" id="RHEA:48376"/>
        <dbReference type="ChEBI" id="CHEBI:15378"/>
        <dbReference type="ChEBI" id="CHEBI:57273"/>
        <dbReference type="ChEBI" id="CHEBI:58189"/>
        <dbReference type="ChEBI" id="CHEBI:90376"/>
        <dbReference type="ChEBI" id="CHEBI:90379"/>
    </reaction>
    <physiologicalReaction direction="left-to-right" evidence="20">
        <dbReference type="Rhea" id="RHEA:48377"/>
    </physiologicalReaction>
</comment>
<comment type="pathway">
    <text evidence="1">Protein modification; protein glycosylation.</text>
</comment>
<evidence type="ECO:0000256" key="2">
    <source>
        <dbReference type="ARBA" id="ARBA00004934"/>
    </source>
</evidence>
<gene>
    <name evidence="28" type="primary">LOC106518428</name>
</gene>
<comment type="catalytic activity">
    <reaction evidence="19">
        <text>an N-acetyl-alpha-neuraminyl-(2-&gt;3)-beta-D-galactosyl-(1-&gt;4)-N-acetyl-beta-D-glucosaminyl derivative + GDP-beta-L-fucose = an alpha-Neu5Ac-(2-&gt;3)-beta-D-Gal-(1-&gt;4)-[alpha-L-Fuc-(1-&gt;3)]-beta-D-GlcNAc derivative + GDP + H(+)</text>
        <dbReference type="Rhea" id="RHEA:56076"/>
        <dbReference type="ChEBI" id="CHEBI:15378"/>
        <dbReference type="ChEBI" id="CHEBI:57273"/>
        <dbReference type="ChEBI" id="CHEBI:58189"/>
        <dbReference type="ChEBI" id="CHEBI:136545"/>
        <dbReference type="ChEBI" id="CHEBI:139509"/>
    </reaction>
    <physiologicalReaction direction="left-to-right" evidence="19">
        <dbReference type="Rhea" id="RHEA:56077"/>
    </physiologicalReaction>
</comment>
<keyword evidence="5 24" id="KW-0328">Glycosyltransferase</keyword>